<dbReference type="InParanoid" id="A0A6P8YM82"/>
<sequence>MTTADFKNCVELMAPHIRDIAGMVKSCEKVIASKRRCSLIQNFQELVMILVRRLFVDPDDESTWANLNDLCIKYGGQPFYTPKSSTHLSAQNLQQQRVSPLHSNVSHGAPDLLDPNGDIVNYLSENIRYSWRNFARGLKVKGGTIDKIEMTCGSDDHEACMRAVLADYKKNKKWASESNGDVLKDIYQALTLLQKEYLLKEFQRLTGRFS</sequence>
<dbReference type="InterPro" id="IPR011029">
    <property type="entry name" value="DEATH-like_dom_sf"/>
</dbReference>
<accession>A0A6P8YM82</accession>
<feature type="domain" description="Death" evidence="1">
    <location>
        <begin position="130"/>
        <end position="206"/>
    </location>
</feature>
<dbReference type="GeneID" id="117643277"/>
<dbReference type="KEGG" id="tpal:117643277"/>
<dbReference type="GO" id="GO:0007165">
    <property type="term" value="P:signal transduction"/>
    <property type="evidence" value="ECO:0007669"/>
    <property type="project" value="InterPro"/>
</dbReference>
<name>A0A6P8YM82_THRPL</name>
<dbReference type="RefSeq" id="XP_034237961.1">
    <property type="nucleotide sequence ID" value="XM_034382070.1"/>
</dbReference>
<protein>
    <submittedName>
        <fullName evidence="3">Uncharacterized protein LOC117643277</fullName>
    </submittedName>
</protein>
<dbReference type="AlphaFoldDB" id="A0A6P8YM82"/>
<evidence type="ECO:0000259" key="1">
    <source>
        <dbReference type="PROSITE" id="PS50017"/>
    </source>
</evidence>
<organism evidence="3">
    <name type="scientific">Thrips palmi</name>
    <name type="common">Melon thrips</name>
    <dbReference type="NCBI Taxonomy" id="161013"/>
    <lineage>
        <taxon>Eukaryota</taxon>
        <taxon>Metazoa</taxon>
        <taxon>Ecdysozoa</taxon>
        <taxon>Arthropoda</taxon>
        <taxon>Hexapoda</taxon>
        <taxon>Insecta</taxon>
        <taxon>Pterygota</taxon>
        <taxon>Neoptera</taxon>
        <taxon>Paraneoptera</taxon>
        <taxon>Thysanoptera</taxon>
        <taxon>Terebrantia</taxon>
        <taxon>Thripoidea</taxon>
        <taxon>Thripidae</taxon>
        <taxon>Thrips</taxon>
    </lineage>
</organism>
<reference evidence="3" key="1">
    <citation type="submission" date="2025-08" db="UniProtKB">
        <authorList>
            <consortium name="RefSeq"/>
        </authorList>
    </citation>
    <scope>IDENTIFICATION</scope>
    <source>
        <tissue evidence="3">Total insect</tissue>
    </source>
</reference>
<gene>
    <name evidence="3" type="primary">LOC117643277</name>
</gene>
<evidence type="ECO:0000313" key="3">
    <source>
        <dbReference type="RefSeq" id="XP_034237961.1"/>
    </source>
</evidence>
<proteinExistence type="predicted"/>
<dbReference type="SUPFAM" id="SSF47986">
    <property type="entry name" value="DEATH domain"/>
    <property type="match status" value="1"/>
</dbReference>
<keyword evidence="2" id="KW-1185">Reference proteome</keyword>
<dbReference type="Proteomes" id="UP000515158">
    <property type="component" value="Unplaced"/>
</dbReference>
<dbReference type="CDD" id="cd01670">
    <property type="entry name" value="Death"/>
    <property type="match status" value="1"/>
</dbReference>
<evidence type="ECO:0000313" key="2">
    <source>
        <dbReference type="Proteomes" id="UP000515158"/>
    </source>
</evidence>
<dbReference type="Gene3D" id="1.10.533.10">
    <property type="entry name" value="Death Domain, Fas"/>
    <property type="match status" value="1"/>
</dbReference>
<dbReference type="InterPro" id="IPR000488">
    <property type="entry name" value="Death_dom"/>
</dbReference>
<dbReference type="PROSITE" id="PS50017">
    <property type="entry name" value="DEATH_DOMAIN"/>
    <property type="match status" value="1"/>
</dbReference>
<dbReference type="OrthoDB" id="100767at2759"/>